<feature type="region of interest" description="Disordered" evidence="3">
    <location>
        <begin position="1"/>
        <end position="32"/>
    </location>
</feature>
<dbReference type="PANTHER" id="PTHR12169">
    <property type="entry name" value="ATPASE N2B"/>
    <property type="match status" value="1"/>
</dbReference>
<reference evidence="5 6" key="1">
    <citation type="submission" date="2024-01" db="EMBL/GenBank/DDBJ databases">
        <title>the genome sequence of strain Microbacterium schleiferi NBRC 15075.</title>
        <authorList>
            <person name="Ding Y."/>
            <person name="Zhang G."/>
        </authorList>
    </citation>
    <scope>NUCLEOTIDE SEQUENCE [LARGE SCALE GENOMIC DNA]</scope>
    <source>
        <strain evidence="5 6">NBRC 15075</strain>
    </source>
</reference>
<proteinExistence type="predicted"/>
<dbReference type="CDD" id="cd00009">
    <property type="entry name" value="AAA"/>
    <property type="match status" value="1"/>
</dbReference>
<protein>
    <submittedName>
        <fullName evidence="5">Cell division protein ZapE</fullName>
    </submittedName>
</protein>
<evidence type="ECO:0000313" key="5">
    <source>
        <dbReference type="EMBL" id="MEF2256082.1"/>
    </source>
</evidence>
<dbReference type="Gene3D" id="3.40.50.300">
    <property type="entry name" value="P-loop containing nucleotide triphosphate hydrolases"/>
    <property type="match status" value="1"/>
</dbReference>
<evidence type="ECO:0000256" key="3">
    <source>
        <dbReference type="SAM" id="MobiDB-lite"/>
    </source>
</evidence>
<dbReference type="InterPro" id="IPR027417">
    <property type="entry name" value="P-loop_NTPase"/>
</dbReference>
<keyword evidence="2" id="KW-0067">ATP-binding</keyword>
<dbReference type="InterPro" id="IPR003593">
    <property type="entry name" value="AAA+_ATPase"/>
</dbReference>
<dbReference type="EMBL" id="JAZHOV010000008">
    <property type="protein sequence ID" value="MEF2256082.1"/>
    <property type="molecule type" value="Genomic_DNA"/>
</dbReference>
<keyword evidence="5" id="KW-0131">Cell cycle</keyword>
<comment type="caution">
    <text evidence="5">The sequence shown here is derived from an EMBL/GenBank/DDBJ whole genome shotgun (WGS) entry which is preliminary data.</text>
</comment>
<dbReference type="SMART" id="SM00382">
    <property type="entry name" value="AAA"/>
    <property type="match status" value="1"/>
</dbReference>
<evidence type="ECO:0000256" key="1">
    <source>
        <dbReference type="ARBA" id="ARBA00022741"/>
    </source>
</evidence>
<feature type="compositionally biased region" description="Polar residues" evidence="3">
    <location>
        <begin position="7"/>
        <end position="21"/>
    </location>
</feature>
<evidence type="ECO:0000259" key="4">
    <source>
        <dbReference type="SMART" id="SM00382"/>
    </source>
</evidence>
<dbReference type="Pfam" id="PF03969">
    <property type="entry name" value="AFG1_ATPase"/>
    <property type="match status" value="1"/>
</dbReference>
<gene>
    <name evidence="5" type="primary">zapE</name>
    <name evidence="5" type="ORF">V2V91_13210</name>
</gene>
<name>A0ABU7V8R0_9MICO</name>
<evidence type="ECO:0000313" key="6">
    <source>
        <dbReference type="Proteomes" id="UP001351900"/>
    </source>
</evidence>
<dbReference type="GO" id="GO:0051301">
    <property type="term" value="P:cell division"/>
    <property type="evidence" value="ECO:0007669"/>
    <property type="project" value="UniProtKB-KW"/>
</dbReference>
<keyword evidence="5" id="KW-0132">Cell division</keyword>
<dbReference type="Proteomes" id="UP001351900">
    <property type="component" value="Unassembled WGS sequence"/>
</dbReference>
<evidence type="ECO:0000256" key="2">
    <source>
        <dbReference type="ARBA" id="ARBA00022840"/>
    </source>
</evidence>
<dbReference type="PANTHER" id="PTHR12169:SF6">
    <property type="entry name" value="AFG1-LIKE ATPASE"/>
    <property type="match status" value="1"/>
</dbReference>
<dbReference type="InterPro" id="IPR005654">
    <property type="entry name" value="ATPase_AFG1-like"/>
</dbReference>
<dbReference type="RefSeq" id="WP_331792203.1">
    <property type="nucleotide sequence ID" value="NZ_JAZHOV010000008.1"/>
</dbReference>
<keyword evidence="6" id="KW-1185">Reference proteome</keyword>
<dbReference type="SUPFAM" id="SSF52540">
    <property type="entry name" value="P-loop containing nucleoside triphosphate hydrolases"/>
    <property type="match status" value="1"/>
</dbReference>
<dbReference type="NCBIfam" id="NF040713">
    <property type="entry name" value="ZapE"/>
    <property type="match status" value="1"/>
</dbReference>
<organism evidence="5 6">
    <name type="scientific">Microbacterium schleiferi</name>
    <dbReference type="NCBI Taxonomy" id="69362"/>
    <lineage>
        <taxon>Bacteria</taxon>
        <taxon>Bacillati</taxon>
        <taxon>Actinomycetota</taxon>
        <taxon>Actinomycetes</taxon>
        <taxon>Micrococcales</taxon>
        <taxon>Microbacteriaceae</taxon>
        <taxon>Microbacterium</taxon>
    </lineage>
</organism>
<feature type="domain" description="AAA+ ATPase" evidence="4">
    <location>
        <begin position="156"/>
        <end position="287"/>
    </location>
</feature>
<sequence length="447" mass="49959">MARSPMMTATVTPTTRSSVPATESPPRTRRASAISDMRPPALMVRLPKSGCAVRHPRTDQCPMPRTLSLLALDLPQDFAEQLHTRMGAAATERVSSRRQVVVWHSQRVQSKDRLILGVEKAAAHDGFILDAPQRELLERLATLGADLDRSPLRRSSPRSLYIHGDAGRGKSWLADAFYAELPLPRKTRLHFHGFFDEIHRSIHDHRNERDAVERAIDDVTQNSRLLFFDELHVHDSGDARLLTRLLDHVFQRGLTVLATSNYAPDDLLPNPIWHHIFEPGIALIKTHMDVWNLAGPVDYRSINEEHNHGFAAGTWTVAPASSDALKQQALTVVKGRAFTVTSVDDGELVATFDQLCATATSTVEYLDWARSFSRWAITDIPSFGAVDAEAQQRFINVIDVLVDADIPVRFSSTVDLFGFLADASIRPDAFRMASRLQLLDTTFRSSH</sequence>
<accession>A0ABU7V8R0</accession>
<keyword evidence="1" id="KW-0547">Nucleotide-binding</keyword>